<evidence type="ECO:0000313" key="1">
    <source>
        <dbReference type="EMBL" id="KGQ36498.1"/>
    </source>
</evidence>
<gene>
    <name evidence="1" type="ORF">JP36_10240</name>
</gene>
<accession>A0A0A2XW31</accession>
<dbReference type="eggNOG" id="ENOG5032TY9">
    <property type="taxonomic scope" value="Bacteria"/>
</dbReference>
<reference evidence="1 2" key="1">
    <citation type="submission" date="2014-08" db="EMBL/GenBank/DDBJ databases">
        <title>Chaperone-usher fimbriae in a diverse selection of Gallibacterium genomes.</title>
        <authorList>
            <person name="Kudirkiene E."/>
            <person name="Bager R.J."/>
            <person name="Johnson T.J."/>
            <person name="Bojesen A.M."/>
        </authorList>
    </citation>
    <scope>NUCLEOTIDE SEQUENCE [LARGE SCALE GENOMIC DNA]</scope>
    <source>
        <strain evidence="1 2">CCM5974</strain>
    </source>
</reference>
<dbReference type="AlphaFoldDB" id="A0A0A2XW31"/>
<evidence type="ECO:0000313" key="2">
    <source>
        <dbReference type="Proteomes" id="UP000030539"/>
    </source>
</evidence>
<proteinExistence type="predicted"/>
<dbReference type="RefSeq" id="WP_039174329.1">
    <property type="nucleotide sequence ID" value="NZ_JPXX01000029.1"/>
</dbReference>
<protein>
    <submittedName>
        <fullName evidence="1">Phage tail protein</fullName>
    </submittedName>
</protein>
<name>A0A0A2XW31_9PAST</name>
<dbReference type="Proteomes" id="UP000030539">
    <property type="component" value="Unassembled WGS sequence"/>
</dbReference>
<comment type="caution">
    <text evidence="1">The sequence shown here is derived from an EMBL/GenBank/DDBJ whole genome shotgun (WGS) entry which is preliminary data.</text>
</comment>
<sequence>MEKYAGSAVLEVDGKEIEIVELSVTKNPGRKLVKAMNSKGRARGYAQGIATWELSLTAVNPLDDTLGIDWWAIDNAKVTVYPLGHNEQRTSYVECFVTEVGEKYTVDNEEMIDIKMSALDEVKE</sequence>
<organism evidence="1 2">
    <name type="scientific">Gallibacterium genomosp. 1</name>
    <dbReference type="NCBI Taxonomy" id="155515"/>
    <lineage>
        <taxon>Bacteria</taxon>
        <taxon>Pseudomonadati</taxon>
        <taxon>Pseudomonadota</taxon>
        <taxon>Gammaproteobacteria</taxon>
        <taxon>Pasteurellales</taxon>
        <taxon>Pasteurellaceae</taxon>
        <taxon>Gallibacterium</taxon>
    </lineage>
</organism>
<dbReference type="EMBL" id="JPXX01000029">
    <property type="protein sequence ID" value="KGQ36498.1"/>
    <property type="molecule type" value="Genomic_DNA"/>
</dbReference>
<dbReference type="STRING" id="155515.JP36_10240"/>